<reference evidence="5 6" key="1">
    <citation type="submission" date="2019-11" db="EMBL/GenBank/DDBJ databases">
        <authorList>
            <person name="Yang C."/>
            <person name="Li F."/>
        </authorList>
    </citation>
    <scope>NUCLEOTIDE SEQUENCE [LARGE SCALE GENOMIC DNA]</scope>
    <source>
        <strain evidence="5">KB4526</strain>
        <tissue evidence="5">Muscle</tissue>
    </source>
</reference>
<dbReference type="GO" id="GO:0005102">
    <property type="term" value="F:signaling receptor binding"/>
    <property type="evidence" value="ECO:0007669"/>
    <property type="project" value="TreeGrafter"/>
</dbReference>
<accession>A0A6G1BF34</accession>
<keyword evidence="4" id="KW-0325">Glycoprotein</keyword>
<feature type="non-terminal residue" evidence="5">
    <location>
        <position position="1"/>
    </location>
</feature>
<dbReference type="InterPro" id="IPR013783">
    <property type="entry name" value="Ig-like_fold"/>
</dbReference>
<dbReference type="InterPro" id="IPR036179">
    <property type="entry name" value="Ig-like_dom_sf"/>
</dbReference>
<evidence type="ECO:0000256" key="3">
    <source>
        <dbReference type="ARBA" id="ARBA00023136"/>
    </source>
</evidence>
<dbReference type="SUPFAM" id="SSF48726">
    <property type="entry name" value="Immunoglobulin"/>
    <property type="match status" value="1"/>
</dbReference>
<gene>
    <name evidence="5" type="primary">Cd58</name>
    <name evidence="5" type="ORF">FOF47_R01318</name>
</gene>
<evidence type="ECO:0000256" key="1">
    <source>
        <dbReference type="ARBA" id="ARBA00004370"/>
    </source>
</evidence>
<proteinExistence type="predicted"/>
<dbReference type="InterPro" id="IPR015631">
    <property type="entry name" value="CD2/SLAM_rcpt"/>
</dbReference>
<dbReference type="AlphaFoldDB" id="A0A6G1BF34"/>
<evidence type="ECO:0000313" key="5">
    <source>
        <dbReference type="EMBL" id="KAF0886599.1"/>
    </source>
</evidence>
<evidence type="ECO:0000256" key="2">
    <source>
        <dbReference type="ARBA" id="ARBA00022729"/>
    </source>
</evidence>
<keyword evidence="3" id="KW-0472">Membrane</keyword>
<name>A0A6G1BF34_CROCR</name>
<comment type="caution">
    <text evidence="5">The sequence shown here is derived from an EMBL/GenBank/DDBJ whole genome shotgun (WGS) entry which is preliminary data.</text>
</comment>
<keyword evidence="2" id="KW-0732">Signal</keyword>
<organism evidence="5 6">
    <name type="scientific">Crocuta crocuta</name>
    <name type="common">Spotted hyena</name>
    <dbReference type="NCBI Taxonomy" id="9678"/>
    <lineage>
        <taxon>Eukaryota</taxon>
        <taxon>Metazoa</taxon>
        <taxon>Chordata</taxon>
        <taxon>Craniata</taxon>
        <taxon>Vertebrata</taxon>
        <taxon>Euteleostomi</taxon>
        <taxon>Mammalia</taxon>
        <taxon>Eutheria</taxon>
        <taxon>Laurasiatheria</taxon>
        <taxon>Carnivora</taxon>
        <taxon>Feliformia</taxon>
        <taxon>Hyaenidae</taxon>
        <taxon>Crocuta</taxon>
    </lineage>
</organism>
<dbReference type="EMBL" id="VOAJ01000648">
    <property type="protein sequence ID" value="KAF0886599.1"/>
    <property type="molecule type" value="Genomic_DNA"/>
</dbReference>
<protein>
    <submittedName>
        <fullName evidence="5">LFA3 protein</fullName>
    </submittedName>
</protein>
<dbReference type="Gene3D" id="2.60.40.10">
    <property type="entry name" value="Immunoglobulins"/>
    <property type="match status" value="1"/>
</dbReference>
<dbReference type="GO" id="GO:0009986">
    <property type="term" value="C:cell surface"/>
    <property type="evidence" value="ECO:0007669"/>
    <property type="project" value="TreeGrafter"/>
</dbReference>
<comment type="subcellular location">
    <subcellularLocation>
        <location evidence="1">Membrane</location>
    </subcellularLocation>
</comment>
<evidence type="ECO:0000313" key="6">
    <source>
        <dbReference type="Proteomes" id="UP000475037"/>
    </source>
</evidence>
<feature type="non-terminal residue" evidence="5">
    <location>
        <position position="192"/>
    </location>
</feature>
<dbReference type="GO" id="GO:0016020">
    <property type="term" value="C:membrane"/>
    <property type="evidence" value="ECO:0007669"/>
    <property type="project" value="UniProtKB-SubCell"/>
</dbReference>
<dbReference type="Proteomes" id="UP000475037">
    <property type="component" value="Unassembled WGS sequence"/>
</dbReference>
<dbReference type="PANTHER" id="PTHR12080">
    <property type="entry name" value="SIGNALING LYMPHOCYTIC ACTIVATION MOLECULE"/>
    <property type="match status" value="1"/>
</dbReference>
<sequence>LSLLGFPSCATQIIYGAVNQSVTLYTSGSVLIKEIMWKKGKDKVIQWDEEDSHVKAYPPFIDRVHLDLISGNLTIFNLTLSDEDWYEVDSLSITNTKFFLRVIEPLPSPTLNCSATPEKDIVVSCMVPESYSRYRKLVNYSWNCFSAQCQNRSNSSEVIIGREADLSQEIQCIISDPLSRQTSSLRLATCVQ</sequence>
<keyword evidence="6" id="KW-1185">Reference proteome</keyword>
<dbReference type="PANTHER" id="PTHR12080:SF55">
    <property type="entry name" value="LYMPHOCYTE FUNCTION-ASSOCIATED ANTIGEN 3"/>
    <property type="match status" value="1"/>
</dbReference>
<evidence type="ECO:0000256" key="4">
    <source>
        <dbReference type="ARBA" id="ARBA00023180"/>
    </source>
</evidence>